<reference evidence="1" key="1">
    <citation type="submission" date="2022-07" db="EMBL/GenBank/DDBJ databases">
        <title>Venturia canescens Genome.</title>
        <authorList>
            <person name="Burke G.R."/>
            <person name="Simmonds T.J."/>
            <person name="Geib S.M."/>
        </authorList>
    </citation>
    <scope>NUCLEOTIDE SEQUENCE</scope>
    <source>
        <strain evidence="1">UGA</strain>
    </source>
</reference>
<keyword evidence="2" id="KW-1185">Reference proteome</keyword>
<protein>
    <submittedName>
        <fullName evidence="1">Uncharacterized protein</fullName>
    </submittedName>
</protein>
<proteinExistence type="predicted"/>
<comment type="caution">
    <text evidence="1">The sequence shown here is derived from an EMBL/GenBank/DDBJ whole genome shotgun (WGS) entry which is preliminary data.</text>
</comment>
<evidence type="ECO:0000313" key="2">
    <source>
        <dbReference type="Proteomes" id="UP000824380"/>
    </source>
</evidence>
<name>A0ACB9ZIZ8_9HYME</name>
<gene>
    <name evidence="1" type="ORF">KP791_000079</name>
</gene>
<dbReference type="EMBL" id="CM033499">
    <property type="protein sequence ID" value="KAI5630585.1"/>
    <property type="molecule type" value="Genomic_DNA"/>
</dbReference>
<accession>A0ACB9ZIZ8</accession>
<sequence>MTSHYCLWKDLRSSNNKHVMTECADVNYSHSDFESQCSITLRRFNSQLIGRRSSVFVCSYAQRSFSNMF</sequence>
<organism evidence="1 2">
    <name type="scientific">Venturia canescens</name>
    <dbReference type="NCBI Taxonomy" id="32260"/>
    <lineage>
        <taxon>Eukaryota</taxon>
        <taxon>Metazoa</taxon>
        <taxon>Ecdysozoa</taxon>
        <taxon>Arthropoda</taxon>
        <taxon>Hexapoda</taxon>
        <taxon>Insecta</taxon>
        <taxon>Pterygota</taxon>
        <taxon>Neoptera</taxon>
        <taxon>Endopterygota</taxon>
        <taxon>Hymenoptera</taxon>
        <taxon>Apocrita</taxon>
        <taxon>Ichneumonoidea</taxon>
        <taxon>Ichneumonidae</taxon>
        <taxon>Campopleginae</taxon>
        <taxon>Dusona group</taxon>
        <taxon>Venturia</taxon>
    </lineage>
</organism>
<dbReference type="Proteomes" id="UP000824380">
    <property type="component" value="Chromosome 3"/>
</dbReference>
<evidence type="ECO:0000313" key="1">
    <source>
        <dbReference type="EMBL" id="KAI5630585.1"/>
    </source>
</evidence>